<feature type="compositionally biased region" description="Low complexity" evidence="1">
    <location>
        <begin position="243"/>
        <end position="252"/>
    </location>
</feature>
<reference evidence="2" key="1">
    <citation type="journal article" date="2022" name="bioRxiv">
        <title>Genomics of Preaxostyla Flagellates Illuminates Evolutionary Transitions and the Path Towards Mitochondrial Loss.</title>
        <authorList>
            <person name="Novak L.V.F."/>
            <person name="Treitli S.C."/>
            <person name="Pyrih J."/>
            <person name="Halakuc P."/>
            <person name="Pipaliya S.V."/>
            <person name="Vacek V."/>
            <person name="Brzon O."/>
            <person name="Soukal P."/>
            <person name="Eme L."/>
            <person name="Dacks J.B."/>
            <person name="Karnkowska A."/>
            <person name="Elias M."/>
            <person name="Hampl V."/>
        </authorList>
    </citation>
    <scope>NUCLEOTIDE SEQUENCE</scope>
    <source>
        <strain evidence="2">RCP-MX</strain>
    </source>
</reference>
<comment type="caution">
    <text evidence="2">The sequence shown here is derived from an EMBL/GenBank/DDBJ whole genome shotgun (WGS) entry which is preliminary data.</text>
</comment>
<organism evidence="2 3">
    <name type="scientific">Paratrimastix pyriformis</name>
    <dbReference type="NCBI Taxonomy" id="342808"/>
    <lineage>
        <taxon>Eukaryota</taxon>
        <taxon>Metamonada</taxon>
        <taxon>Preaxostyla</taxon>
        <taxon>Paratrimastigidae</taxon>
        <taxon>Paratrimastix</taxon>
    </lineage>
</organism>
<dbReference type="Proteomes" id="UP001141327">
    <property type="component" value="Unassembled WGS sequence"/>
</dbReference>
<dbReference type="EMBL" id="JAPMOS010000036">
    <property type="protein sequence ID" value="KAJ4457974.1"/>
    <property type="molecule type" value="Genomic_DNA"/>
</dbReference>
<evidence type="ECO:0000256" key="1">
    <source>
        <dbReference type="SAM" id="MobiDB-lite"/>
    </source>
</evidence>
<proteinExistence type="predicted"/>
<evidence type="ECO:0000313" key="2">
    <source>
        <dbReference type="EMBL" id="KAJ4457974.1"/>
    </source>
</evidence>
<gene>
    <name evidence="2" type="ORF">PAPYR_6367</name>
</gene>
<feature type="region of interest" description="Disordered" evidence="1">
    <location>
        <begin position="197"/>
        <end position="258"/>
    </location>
</feature>
<protein>
    <submittedName>
        <fullName evidence="2">Uncharacterized protein</fullName>
    </submittedName>
</protein>
<evidence type="ECO:0000313" key="3">
    <source>
        <dbReference type="Proteomes" id="UP001141327"/>
    </source>
</evidence>
<sequence length="276" mass="29633">MGRRTSLTFSATVHSTTARHDRLVRSLHRFLGKQSWAACHYVGTNCMPAFPPGIIVALPPGLRDIHPDLVLGGLGCPEGVVASPPPHLPGQTPGDHAPTRRVLLPWGIKMETAGAKTPLTPVLVSLDGMPAHLLNLDLGQNFAIIEQTIASHFNVAEISISFLVTTYGEEPVPTKLYADTLPLARLEPHLVFRVASSTAHRRDRSQEDLSPPATPTVTGSPPEDPLQTPATPPDAARSEDDSSSCSSPANRPRVGRRMSFVLNGDGDLVVRAYHRG</sequence>
<accession>A0ABQ8UFB1</accession>
<name>A0ABQ8UFB1_9EUKA</name>
<keyword evidence="3" id="KW-1185">Reference proteome</keyword>